<name>A0A8H7ZU01_9FUNG</name>
<evidence type="ECO:0000313" key="2">
    <source>
        <dbReference type="EMBL" id="KAG5459434.1"/>
    </source>
</evidence>
<proteinExistence type="predicted"/>
<protein>
    <submittedName>
        <fullName evidence="2">Uncharacterized protein</fullName>
    </submittedName>
</protein>
<dbReference type="Proteomes" id="UP000673691">
    <property type="component" value="Unassembled WGS sequence"/>
</dbReference>
<evidence type="ECO:0000313" key="3">
    <source>
        <dbReference type="Proteomes" id="UP000673691"/>
    </source>
</evidence>
<feature type="region of interest" description="Disordered" evidence="1">
    <location>
        <begin position="40"/>
        <end position="65"/>
    </location>
</feature>
<gene>
    <name evidence="2" type="ORF">BJ554DRAFT_163</name>
</gene>
<comment type="caution">
    <text evidence="2">The sequence shown here is derived from an EMBL/GenBank/DDBJ whole genome shotgun (WGS) entry which is preliminary data.</text>
</comment>
<sequence>MRYVAELTPGQRTPPENGAVCLRVRLLLCSVRRPLRPLRPRRPPGAACVPPSLATGYRRRARPDPGRTREEIVLALTQFAVCDLLYAAGTRFNLGKKK</sequence>
<evidence type="ECO:0000256" key="1">
    <source>
        <dbReference type="SAM" id="MobiDB-lite"/>
    </source>
</evidence>
<organism evidence="2 3">
    <name type="scientific">Olpidium bornovanus</name>
    <dbReference type="NCBI Taxonomy" id="278681"/>
    <lineage>
        <taxon>Eukaryota</taxon>
        <taxon>Fungi</taxon>
        <taxon>Fungi incertae sedis</taxon>
        <taxon>Olpidiomycota</taxon>
        <taxon>Olpidiomycotina</taxon>
        <taxon>Olpidiomycetes</taxon>
        <taxon>Olpidiales</taxon>
        <taxon>Olpidiaceae</taxon>
        <taxon>Olpidium</taxon>
    </lineage>
</organism>
<accession>A0A8H7ZU01</accession>
<dbReference type="AlphaFoldDB" id="A0A8H7ZU01"/>
<dbReference type="EMBL" id="JAEFCI010006847">
    <property type="protein sequence ID" value="KAG5459434.1"/>
    <property type="molecule type" value="Genomic_DNA"/>
</dbReference>
<reference evidence="2 3" key="1">
    <citation type="journal article" name="Sci. Rep.">
        <title>Genome-scale phylogenetic analyses confirm Olpidium as the closest living zoosporic fungus to the non-flagellated, terrestrial fungi.</title>
        <authorList>
            <person name="Chang Y."/>
            <person name="Rochon D."/>
            <person name="Sekimoto S."/>
            <person name="Wang Y."/>
            <person name="Chovatia M."/>
            <person name="Sandor L."/>
            <person name="Salamov A."/>
            <person name="Grigoriev I.V."/>
            <person name="Stajich J.E."/>
            <person name="Spatafora J.W."/>
        </authorList>
    </citation>
    <scope>NUCLEOTIDE SEQUENCE [LARGE SCALE GENOMIC DNA]</scope>
    <source>
        <strain evidence="2">S191</strain>
    </source>
</reference>
<keyword evidence="3" id="KW-1185">Reference proteome</keyword>